<keyword evidence="10" id="KW-0325">Glycoprotein</keyword>
<gene>
    <name evidence="15" type="ORF">M011DRAFT_471956</name>
</gene>
<dbReference type="EMBL" id="MU006604">
    <property type="protein sequence ID" value="KAF2742778.1"/>
    <property type="molecule type" value="Genomic_DNA"/>
</dbReference>
<keyword evidence="16" id="KW-1185">Reference proteome</keyword>
<dbReference type="GO" id="GO:0015677">
    <property type="term" value="P:copper ion import"/>
    <property type="evidence" value="ECO:0007669"/>
    <property type="project" value="TreeGrafter"/>
</dbReference>
<dbReference type="Proteomes" id="UP000799440">
    <property type="component" value="Unassembled WGS sequence"/>
</dbReference>
<feature type="region of interest" description="Disordered" evidence="11">
    <location>
        <begin position="525"/>
        <end position="547"/>
    </location>
</feature>
<evidence type="ECO:0000313" key="15">
    <source>
        <dbReference type="EMBL" id="KAF2742778.1"/>
    </source>
</evidence>
<dbReference type="OrthoDB" id="167398at2759"/>
<keyword evidence="4 12" id="KW-0812">Transmembrane</keyword>
<dbReference type="Pfam" id="PF08022">
    <property type="entry name" value="FAD_binding_8"/>
    <property type="match status" value="1"/>
</dbReference>
<keyword evidence="9 12" id="KW-0472">Membrane</keyword>
<keyword evidence="8" id="KW-0406">Ion transport</keyword>
<keyword evidence="6 12" id="KW-1133">Transmembrane helix</keyword>
<evidence type="ECO:0000256" key="12">
    <source>
        <dbReference type="SAM" id="Phobius"/>
    </source>
</evidence>
<comment type="subcellular location">
    <subcellularLocation>
        <location evidence="1">Membrane</location>
        <topology evidence="1">Multi-pass membrane protein</topology>
    </subcellularLocation>
</comment>
<organism evidence="15 16">
    <name type="scientific">Sporormia fimetaria CBS 119925</name>
    <dbReference type="NCBI Taxonomy" id="1340428"/>
    <lineage>
        <taxon>Eukaryota</taxon>
        <taxon>Fungi</taxon>
        <taxon>Dikarya</taxon>
        <taxon>Ascomycota</taxon>
        <taxon>Pezizomycotina</taxon>
        <taxon>Dothideomycetes</taxon>
        <taxon>Pleosporomycetidae</taxon>
        <taxon>Pleosporales</taxon>
        <taxon>Sporormiaceae</taxon>
        <taxon>Sporormia</taxon>
    </lineage>
</organism>
<evidence type="ECO:0000256" key="3">
    <source>
        <dbReference type="ARBA" id="ARBA00022448"/>
    </source>
</evidence>
<feature type="transmembrane region" description="Helical" evidence="12">
    <location>
        <begin position="250"/>
        <end position="270"/>
    </location>
</feature>
<evidence type="ECO:0000256" key="6">
    <source>
        <dbReference type="ARBA" id="ARBA00022989"/>
    </source>
</evidence>
<evidence type="ECO:0000256" key="13">
    <source>
        <dbReference type="SAM" id="SignalP"/>
    </source>
</evidence>
<evidence type="ECO:0000256" key="9">
    <source>
        <dbReference type="ARBA" id="ARBA00023136"/>
    </source>
</evidence>
<dbReference type="InterPro" id="IPR013130">
    <property type="entry name" value="Fe3_Rdtase_TM_dom"/>
</dbReference>
<dbReference type="SFLD" id="SFLDS00052">
    <property type="entry name" value="Ferric_Reductase_Domain"/>
    <property type="match status" value="1"/>
</dbReference>
<dbReference type="GO" id="GO:0006826">
    <property type="term" value="P:iron ion transport"/>
    <property type="evidence" value="ECO:0007669"/>
    <property type="project" value="TreeGrafter"/>
</dbReference>
<keyword evidence="7" id="KW-0560">Oxidoreductase</keyword>
<sequence>MRFLVLHLLLVTLSTKVRDVEGKRLPRMHCFDGCDLTLNYVEFDDTARLSKKSKRCHSTLHAKSLYLCLDQYCSSTGREDWLRSANHTCKATADIWLPPWEVIDGYTPEDIAGLRRLKAEEGMWNSHTPPLHEVVMPAPDFVDRAARTLDYAFFEMDTHWAYGIAMLYFWAVVITVGLCWRLLGLIREAKHTAWRLLPGGEAGTATIDKNHSSSGTYALMKRLVIIPATFGYRCSQNIGWCTIPPRIQTLTIAAFVVLNIVLCSISYPVFSGNLYWSAISTQLWRYVSDRTGVISLANFPLIWLFGTRNNVLMWLTGWGFGTYNNFHRWVARVATVQAVIHSIGYTEMIFERGDWPLFMKYWGKHYFWNGEVATILMCALSLLSVYGLRRCHYEVFLVAHIVLSAVVLLTTFYHVEIFNGEWNIFIWPCLLIWILDRALRFIRIIAFNRKVWNTAAMTTYDQASNIVRLEIPCDTTLIKPQAGAYYYVYFLNNVLFAHQNHPFTLAYVSTTDSATRNIHVVSGADPALTRPTYPRSPSASSSESDRLLPQTMDKSLSSLVFLIRPYAGLTSRLRNISNKTTRNLRVLVEGPYGSPNALNPNPLHSFSSVLFIAGGSGIAIALSHLSTLFAEESNVLDVHIVWAVREHAFASDILQRDIPASIRQDERFKMTVHVTQHIETKDDVRPEGSRRKLHNVVIKVGRPDVTAAVEHAAQEAGVASLAVVACGPAQMADDARRACVRALEEGYRGMEYFEESFKW</sequence>
<dbReference type="SUPFAM" id="SSF52343">
    <property type="entry name" value="Ferredoxin reductase-like, C-terminal NADP-linked domain"/>
    <property type="match status" value="1"/>
</dbReference>
<dbReference type="Pfam" id="PF01794">
    <property type="entry name" value="Ferric_reduct"/>
    <property type="match status" value="1"/>
</dbReference>
<evidence type="ECO:0000256" key="11">
    <source>
        <dbReference type="SAM" id="MobiDB-lite"/>
    </source>
</evidence>
<proteinExistence type="inferred from homology"/>
<accession>A0A6A6UWX6</accession>
<dbReference type="GO" id="GO:0000293">
    <property type="term" value="F:ferric-chelate reductase activity"/>
    <property type="evidence" value="ECO:0007669"/>
    <property type="project" value="UniProtKB-ARBA"/>
</dbReference>
<feature type="transmembrane region" description="Helical" evidence="12">
    <location>
        <begin position="366"/>
        <end position="388"/>
    </location>
</feature>
<evidence type="ECO:0000256" key="8">
    <source>
        <dbReference type="ARBA" id="ARBA00023065"/>
    </source>
</evidence>
<dbReference type="GO" id="GO:0005886">
    <property type="term" value="C:plasma membrane"/>
    <property type="evidence" value="ECO:0007669"/>
    <property type="project" value="TreeGrafter"/>
</dbReference>
<feature type="transmembrane region" description="Helical" evidence="12">
    <location>
        <begin position="329"/>
        <end position="346"/>
    </location>
</feature>
<dbReference type="InterPro" id="IPR039261">
    <property type="entry name" value="FNR_nucleotide-bd"/>
</dbReference>
<dbReference type="Gene3D" id="3.40.50.80">
    <property type="entry name" value="Nucleotide-binding domain of ferredoxin-NADP reductase (FNR) module"/>
    <property type="match status" value="1"/>
</dbReference>
<dbReference type="InterPro" id="IPR013112">
    <property type="entry name" value="FAD-bd_8"/>
</dbReference>
<keyword evidence="5" id="KW-0249">Electron transport</keyword>
<evidence type="ECO:0000256" key="4">
    <source>
        <dbReference type="ARBA" id="ARBA00022692"/>
    </source>
</evidence>
<dbReference type="CDD" id="cd06186">
    <property type="entry name" value="NOX_Duox_like_FAD_NADP"/>
    <property type="match status" value="1"/>
</dbReference>
<dbReference type="InterPro" id="IPR013121">
    <property type="entry name" value="Fe_red_NAD-bd_6"/>
</dbReference>
<feature type="transmembrane region" description="Helical" evidence="12">
    <location>
        <begin position="160"/>
        <end position="183"/>
    </location>
</feature>
<evidence type="ECO:0000256" key="5">
    <source>
        <dbReference type="ARBA" id="ARBA00022982"/>
    </source>
</evidence>
<comment type="similarity">
    <text evidence="2">Belongs to the ferric reductase (FRE) family.</text>
</comment>
<feature type="transmembrane region" description="Helical" evidence="12">
    <location>
        <begin position="395"/>
        <end position="415"/>
    </location>
</feature>
<dbReference type="InterPro" id="IPR051410">
    <property type="entry name" value="Ferric/Cupric_Reductase"/>
</dbReference>
<dbReference type="AlphaFoldDB" id="A0A6A6UWX6"/>
<dbReference type="PANTHER" id="PTHR32361">
    <property type="entry name" value="FERRIC/CUPRIC REDUCTASE TRANSMEMBRANE COMPONENT"/>
    <property type="match status" value="1"/>
</dbReference>
<feature type="domain" description="FAD-binding FR-type" evidence="14">
    <location>
        <begin position="437"/>
        <end position="598"/>
    </location>
</feature>
<evidence type="ECO:0000313" key="16">
    <source>
        <dbReference type="Proteomes" id="UP000799440"/>
    </source>
</evidence>
<dbReference type="InterPro" id="IPR017927">
    <property type="entry name" value="FAD-bd_FR_type"/>
</dbReference>
<reference evidence="15" key="1">
    <citation type="journal article" date="2020" name="Stud. Mycol.">
        <title>101 Dothideomycetes genomes: a test case for predicting lifestyles and emergence of pathogens.</title>
        <authorList>
            <person name="Haridas S."/>
            <person name="Albert R."/>
            <person name="Binder M."/>
            <person name="Bloem J."/>
            <person name="Labutti K."/>
            <person name="Salamov A."/>
            <person name="Andreopoulos B."/>
            <person name="Baker S."/>
            <person name="Barry K."/>
            <person name="Bills G."/>
            <person name="Bluhm B."/>
            <person name="Cannon C."/>
            <person name="Castanera R."/>
            <person name="Culley D."/>
            <person name="Daum C."/>
            <person name="Ezra D."/>
            <person name="Gonzalez J."/>
            <person name="Henrissat B."/>
            <person name="Kuo A."/>
            <person name="Liang C."/>
            <person name="Lipzen A."/>
            <person name="Lutzoni F."/>
            <person name="Magnuson J."/>
            <person name="Mondo S."/>
            <person name="Nolan M."/>
            <person name="Ohm R."/>
            <person name="Pangilinan J."/>
            <person name="Park H.-J."/>
            <person name="Ramirez L."/>
            <person name="Alfaro M."/>
            <person name="Sun H."/>
            <person name="Tritt A."/>
            <person name="Yoshinaga Y."/>
            <person name="Zwiers L.-H."/>
            <person name="Turgeon B."/>
            <person name="Goodwin S."/>
            <person name="Spatafora J."/>
            <person name="Crous P."/>
            <person name="Grigoriev I."/>
        </authorList>
    </citation>
    <scope>NUCLEOTIDE SEQUENCE</scope>
    <source>
        <strain evidence="15">CBS 119925</strain>
    </source>
</reference>
<keyword evidence="3" id="KW-0813">Transport</keyword>
<dbReference type="PANTHER" id="PTHR32361:SF9">
    <property type="entry name" value="FERRIC REDUCTASE TRANSMEMBRANE COMPONENT 3-RELATED"/>
    <property type="match status" value="1"/>
</dbReference>
<feature type="signal peptide" evidence="13">
    <location>
        <begin position="1"/>
        <end position="22"/>
    </location>
</feature>
<evidence type="ECO:0000256" key="7">
    <source>
        <dbReference type="ARBA" id="ARBA00023002"/>
    </source>
</evidence>
<dbReference type="Pfam" id="PF08030">
    <property type="entry name" value="NAD_binding_6"/>
    <property type="match status" value="1"/>
</dbReference>
<feature type="transmembrane region" description="Helical" evidence="12">
    <location>
        <begin position="290"/>
        <end position="308"/>
    </location>
</feature>
<protein>
    <submittedName>
        <fullName evidence="15">Ferric-chelate reductase-like protein</fullName>
    </submittedName>
</protein>
<evidence type="ECO:0000256" key="10">
    <source>
        <dbReference type="ARBA" id="ARBA00023180"/>
    </source>
</evidence>
<evidence type="ECO:0000256" key="2">
    <source>
        <dbReference type="ARBA" id="ARBA00006278"/>
    </source>
</evidence>
<evidence type="ECO:0000259" key="14">
    <source>
        <dbReference type="PROSITE" id="PS51384"/>
    </source>
</evidence>
<dbReference type="PROSITE" id="PS51384">
    <property type="entry name" value="FAD_FR"/>
    <property type="match status" value="1"/>
</dbReference>
<keyword evidence="13" id="KW-0732">Signal</keyword>
<evidence type="ECO:0000256" key="1">
    <source>
        <dbReference type="ARBA" id="ARBA00004141"/>
    </source>
</evidence>
<dbReference type="GO" id="GO:0006879">
    <property type="term" value="P:intracellular iron ion homeostasis"/>
    <property type="evidence" value="ECO:0007669"/>
    <property type="project" value="TreeGrafter"/>
</dbReference>
<feature type="chain" id="PRO_5025553674" evidence="13">
    <location>
        <begin position="23"/>
        <end position="759"/>
    </location>
</feature>
<name>A0A6A6UWX6_9PLEO</name>
<dbReference type="SFLD" id="SFLDG01168">
    <property type="entry name" value="Ferric_reductase_subgroup_(FRE"/>
    <property type="match status" value="1"/>
</dbReference>